<keyword evidence="1" id="KW-0175">Coiled coil</keyword>
<feature type="coiled-coil region" evidence="1">
    <location>
        <begin position="10"/>
        <end position="37"/>
    </location>
</feature>
<dbReference type="EMBL" id="LJCR01000730">
    <property type="protein sequence ID" value="KPV51906.1"/>
    <property type="molecule type" value="Genomic_DNA"/>
</dbReference>
<evidence type="ECO:0000256" key="1">
    <source>
        <dbReference type="SAM" id="Coils"/>
    </source>
</evidence>
<reference evidence="3 4" key="1">
    <citation type="submission" date="2015-09" db="EMBL/GenBank/DDBJ databases">
        <title>Draft genome sequence of Kouleothrix aurantiaca JCM 19913.</title>
        <authorList>
            <person name="Hemp J."/>
        </authorList>
    </citation>
    <scope>NUCLEOTIDE SEQUENCE [LARGE SCALE GENOMIC DNA]</scope>
    <source>
        <strain evidence="3 4">COM-B</strain>
    </source>
</reference>
<dbReference type="AlphaFoldDB" id="A0A0P9DPA7"/>
<accession>A0A0P9DPA7</accession>
<sequence length="273" mass="30150">MKRIPFRGARSNTNRALLRARRQIAEQKRQIAMLQEEFGSLLDLVPLVDLLDGADTETVRWLMGGSFLPHIAQLMVTTMLAFDAENACEWHLLNDARGEFILTIQRKAGKSPAELRSEALDAAKVATARLVALSEIVSGIRPAFDAYMDSTGSLEGLLDAIYRSLQAAEAPQAMAIADITAAAWNALRREDRRYADLALELLPRIMQQLLNERRAARTLLDRQEIAAGLRQAPHFGDLYRAYTQVRGNSDNPNQEEGSAQESNPAAQAGSGHD</sequence>
<keyword evidence="4" id="KW-1185">Reference proteome</keyword>
<proteinExistence type="predicted"/>
<evidence type="ECO:0000256" key="2">
    <source>
        <dbReference type="SAM" id="MobiDB-lite"/>
    </source>
</evidence>
<feature type="compositionally biased region" description="Polar residues" evidence="2">
    <location>
        <begin position="245"/>
        <end position="265"/>
    </location>
</feature>
<dbReference type="Proteomes" id="UP000050509">
    <property type="component" value="Unassembled WGS sequence"/>
</dbReference>
<protein>
    <submittedName>
        <fullName evidence="3">Uncharacterized protein</fullName>
    </submittedName>
</protein>
<gene>
    <name evidence="3" type="ORF">SE17_18590</name>
</gene>
<comment type="caution">
    <text evidence="3">The sequence shown here is derived from an EMBL/GenBank/DDBJ whole genome shotgun (WGS) entry which is preliminary data.</text>
</comment>
<organism evidence="3 4">
    <name type="scientific">Kouleothrix aurantiaca</name>
    <dbReference type="NCBI Taxonomy" id="186479"/>
    <lineage>
        <taxon>Bacteria</taxon>
        <taxon>Bacillati</taxon>
        <taxon>Chloroflexota</taxon>
        <taxon>Chloroflexia</taxon>
        <taxon>Chloroflexales</taxon>
        <taxon>Roseiflexineae</taxon>
        <taxon>Roseiflexaceae</taxon>
        <taxon>Kouleothrix</taxon>
    </lineage>
</organism>
<evidence type="ECO:0000313" key="4">
    <source>
        <dbReference type="Proteomes" id="UP000050509"/>
    </source>
</evidence>
<feature type="region of interest" description="Disordered" evidence="2">
    <location>
        <begin position="243"/>
        <end position="273"/>
    </location>
</feature>
<evidence type="ECO:0000313" key="3">
    <source>
        <dbReference type="EMBL" id="KPV51906.1"/>
    </source>
</evidence>
<name>A0A0P9DPA7_9CHLR</name>